<keyword evidence="4" id="KW-0677">Repeat</keyword>
<dbReference type="PANTHER" id="PTHR45928">
    <property type="entry name" value="RE38146P"/>
    <property type="match status" value="1"/>
</dbReference>
<dbReference type="GO" id="GO:0005743">
    <property type="term" value="C:mitochondrial inner membrane"/>
    <property type="evidence" value="ECO:0007669"/>
    <property type="project" value="UniProtKB-SubCell"/>
</dbReference>
<name>A0A8J2JIQ2_9HEXA</name>
<dbReference type="PROSITE" id="PS50920">
    <property type="entry name" value="SOLCAR"/>
    <property type="match status" value="3"/>
</dbReference>
<sequence>MEMLLGGTSAVCAGTITNPLEVVKIRMQLQGELQSKGKYQIHYRNVFHAGCTIAIKEGSFALQKGLRPALLYQFFMNGTRLGLYDMIDRTQFTRSKDGHVSPLRSIAVAAFAGSVGGLVGSPFFLVKTQLQSQSDRSIAVGTQHKHPNMIGAFKYIYTNYGVLGLWKGASSSLPRTCVASAVQLSTFEMSLEFARKAYPDGNRWSTAFLASLISGFFVSFAMSPFDLISTRFYNQDVDKHGKGVTYRSVLDCAAKIWKREGFLGFYKGWSANYIRIGPHTLLNLMFWDQLKHYHKEYLKGK</sequence>
<comment type="similarity">
    <text evidence="2 9">Belongs to the mitochondrial carrier (TC 2.A.29) family.</text>
</comment>
<dbReference type="Pfam" id="PF00153">
    <property type="entry name" value="Mito_carr"/>
    <property type="match status" value="3"/>
</dbReference>
<keyword evidence="8" id="KW-0472">Membrane</keyword>
<dbReference type="InterPro" id="IPR018108">
    <property type="entry name" value="MCP_transmembrane"/>
</dbReference>
<organism evidence="10 11">
    <name type="scientific">Allacma fusca</name>
    <dbReference type="NCBI Taxonomy" id="39272"/>
    <lineage>
        <taxon>Eukaryota</taxon>
        <taxon>Metazoa</taxon>
        <taxon>Ecdysozoa</taxon>
        <taxon>Arthropoda</taxon>
        <taxon>Hexapoda</taxon>
        <taxon>Collembola</taxon>
        <taxon>Symphypleona</taxon>
        <taxon>Sminthuridae</taxon>
        <taxon>Allacma</taxon>
    </lineage>
</organism>
<dbReference type="Proteomes" id="UP000708208">
    <property type="component" value="Unassembled WGS sequence"/>
</dbReference>
<feature type="repeat" description="Solcar" evidence="8">
    <location>
        <begin position="100"/>
        <end position="193"/>
    </location>
</feature>
<dbReference type="EMBL" id="CAJVCH010048630">
    <property type="protein sequence ID" value="CAG7717785.1"/>
    <property type="molecule type" value="Genomic_DNA"/>
</dbReference>
<evidence type="ECO:0000256" key="6">
    <source>
        <dbReference type="ARBA" id="ARBA00022989"/>
    </source>
</evidence>
<evidence type="ECO:0000313" key="10">
    <source>
        <dbReference type="EMBL" id="CAG7717785.1"/>
    </source>
</evidence>
<accession>A0A8J2JIQ2</accession>
<evidence type="ECO:0000256" key="3">
    <source>
        <dbReference type="ARBA" id="ARBA00022448"/>
    </source>
</evidence>
<evidence type="ECO:0000313" key="11">
    <source>
        <dbReference type="Proteomes" id="UP000708208"/>
    </source>
</evidence>
<evidence type="ECO:0000256" key="1">
    <source>
        <dbReference type="ARBA" id="ARBA00004448"/>
    </source>
</evidence>
<keyword evidence="7" id="KW-0496">Mitochondrion</keyword>
<comment type="subcellular location">
    <subcellularLocation>
        <location evidence="1">Mitochondrion inner membrane</location>
        <topology evidence="1">Multi-pass membrane protein</topology>
    </subcellularLocation>
</comment>
<feature type="repeat" description="Solcar" evidence="8">
    <location>
        <begin position="202"/>
        <end position="293"/>
    </location>
</feature>
<dbReference type="PANTHER" id="PTHR45928:SF1">
    <property type="entry name" value="RE38146P"/>
    <property type="match status" value="1"/>
</dbReference>
<evidence type="ECO:0000256" key="5">
    <source>
        <dbReference type="ARBA" id="ARBA00022792"/>
    </source>
</evidence>
<reference evidence="10" key="1">
    <citation type="submission" date="2021-06" db="EMBL/GenBank/DDBJ databases">
        <authorList>
            <person name="Hodson N. C."/>
            <person name="Mongue J. A."/>
            <person name="Jaron S. K."/>
        </authorList>
    </citation>
    <scope>NUCLEOTIDE SEQUENCE</scope>
</reference>
<dbReference type="InterPro" id="IPR051508">
    <property type="entry name" value="Mito_Carrier_Antiporter"/>
</dbReference>
<evidence type="ECO:0000256" key="8">
    <source>
        <dbReference type="PROSITE-ProRule" id="PRU00282"/>
    </source>
</evidence>
<protein>
    <recommendedName>
        <fullName evidence="12">Solute carrier family 25 member 35</fullName>
    </recommendedName>
</protein>
<evidence type="ECO:0000256" key="9">
    <source>
        <dbReference type="RuleBase" id="RU000488"/>
    </source>
</evidence>
<keyword evidence="3 9" id="KW-0813">Transport</keyword>
<keyword evidence="5" id="KW-0999">Mitochondrion inner membrane</keyword>
<dbReference type="OrthoDB" id="6703404at2759"/>
<keyword evidence="6" id="KW-1133">Transmembrane helix</keyword>
<evidence type="ECO:0008006" key="12">
    <source>
        <dbReference type="Google" id="ProtNLM"/>
    </source>
</evidence>
<dbReference type="AlphaFoldDB" id="A0A8J2JIQ2"/>
<feature type="repeat" description="Solcar" evidence="8">
    <location>
        <begin position="1"/>
        <end position="90"/>
    </location>
</feature>
<keyword evidence="11" id="KW-1185">Reference proteome</keyword>
<evidence type="ECO:0000256" key="4">
    <source>
        <dbReference type="ARBA" id="ARBA00022737"/>
    </source>
</evidence>
<gene>
    <name evidence="10" type="ORF">AFUS01_LOCUS7223</name>
</gene>
<evidence type="ECO:0000256" key="2">
    <source>
        <dbReference type="ARBA" id="ARBA00006375"/>
    </source>
</evidence>
<proteinExistence type="inferred from homology"/>
<evidence type="ECO:0000256" key="7">
    <source>
        <dbReference type="ARBA" id="ARBA00023128"/>
    </source>
</evidence>
<keyword evidence="8 9" id="KW-0812">Transmembrane</keyword>
<comment type="caution">
    <text evidence="10">The sequence shown here is derived from an EMBL/GenBank/DDBJ whole genome shotgun (WGS) entry which is preliminary data.</text>
</comment>